<dbReference type="GO" id="GO:0016020">
    <property type="term" value="C:membrane"/>
    <property type="evidence" value="ECO:0007669"/>
    <property type="project" value="InterPro"/>
</dbReference>
<keyword evidence="1" id="KW-1133">Transmembrane helix</keyword>
<accession>A0A1G6H5J4</accession>
<evidence type="ECO:0000256" key="1">
    <source>
        <dbReference type="SAM" id="Phobius"/>
    </source>
</evidence>
<evidence type="ECO:0000313" key="4">
    <source>
        <dbReference type="Proteomes" id="UP000199452"/>
    </source>
</evidence>
<dbReference type="STRING" id="1640674.SAMN05216323_100723"/>
<dbReference type="Proteomes" id="UP000199452">
    <property type="component" value="Unassembled WGS sequence"/>
</dbReference>
<dbReference type="InterPro" id="IPR003660">
    <property type="entry name" value="HAMP_dom"/>
</dbReference>
<keyword evidence="4" id="KW-1185">Reference proteome</keyword>
<dbReference type="EMBL" id="FMYP01000007">
    <property type="protein sequence ID" value="SDB89394.1"/>
    <property type="molecule type" value="Genomic_DNA"/>
</dbReference>
<feature type="transmembrane region" description="Helical" evidence="1">
    <location>
        <begin position="177"/>
        <end position="199"/>
    </location>
</feature>
<keyword evidence="1" id="KW-0812">Transmembrane</keyword>
<dbReference type="PROSITE" id="PS50885">
    <property type="entry name" value="HAMP"/>
    <property type="match status" value="1"/>
</dbReference>
<dbReference type="OrthoDB" id="1005118at2"/>
<evidence type="ECO:0000313" key="3">
    <source>
        <dbReference type="EMBL" id="SDB89394.1"/>
    </source>
</evidence>
<dbReference type="AlphaFoldDB" id="A0A1G6H5J4"/>
<keyword evidence="1" id="KW-0472">Membrane</keyword>
<proteinExistence type="predicted"/>
<evidence type="ECO:0000259" key="2">
    <source>
        <dbReference type="PROSITE" id="PS50885"/>
    </source>
</evidence>
<dbReference type="GO" id="GO:0007165">
    <property type="term" value="P:signal transduction"/>
    <property type="evidence" value="ECO:0007669"/>
    <property type="project" value="InterPro"/>
</dbReference>
<name>A0A1G6H5J4_9BACT</name>
<dbReference type="Gene3D" id="6.10.340.10">
    <property type="match status" value="1"/>
</dbReference>
<feature type="transmembrane region" description="Helical" evidence="1">
    <location>
        <begin position="7"/>
        <end position="29"/>
    </location>
</feature>
<protein>
    <recommendedName>
        <fullName evidence="2">HAMP domain-containing protein</fullName>
    </recommendedName>
</protein>
<organism evidence="3 4">
    <name type="scientific">Williamwhitmania taraxaci</name>
    <dbReference type="NCBI Taxonomy" id="1640674"/>
    <lineage>
        <taxon>Bacteria</taxon>
        <taxon>Pseudomonadati</taxon>
        <taxon>Bacteroidota</taxon>
        <taxon>Bacteroidia</taxon>
        <taxon>Bacteroidales</taxon>
        <taxon>Williamwhitmaniaceae</taxon>
        <taxon>Williamwhitmania</taxon>
    </lineage>
</organism>
<sequence length="258" mass="28233">MGIKGKILSGFVLLGFVLLISGAMSIYLLTTVGKSVSGLLHENYKSIEISKGMLDALEQENSGLLQVLAGNVDSGFVQLSGGRELFHAGILAAMGNLTIAGEKELVDSIRMDHAQFDSLLSGLSVRAEVLELDRKWYVTELNPAYNRVSKRVKSLMTINETAIIANASDLENNTYRAIMPGIIAICAGFFLTILFNLFLNHYFLSPIVKLTRAVDDFVKHKIPFDVVVETKDEIGELRDAIATLVTQAKKGQKTNPEN</sequence>
<reference evidence="3 4" key="1">
    <citation type="submission" date="2016-09" db="EMBL/GenBank/DDBJ databases">
        <authorList>
            <person name="Capua I."/>
            <person name="De Benedictis P."/>
            <person name="Joannis T."/>
            <person name="Lombin L.H."/>
            <person name="Cattoli G."/>
        </authorList>
    </citation>
    <scope>NUCLEOTIDE SEQUENCE [LARGE SCALE GENOMIC DNA]</scope>
    <source>
        <strain evidence="3 4">A7P-90m</strain>
    </source>
</reference>
<dbReference type="RefSeq" id="WP_092435653.1">
    <property type="nucleotide sequence ID" value="NZ_FMYP01000007.1"/>
</dbReference>
<gene>
    <name evidence="3" type="ORF">SAMN05216323_100723</name>
</gene>
<feature type="domain" description="HAMP" evidence="2">
    <location>
        <begin position="201"/>
        <end position="253"/>
    </location>
</feature>